<evidence type="ECO:0000313" key="1">
    <source>
        <dbReference type="EMBL" id="MBX14039.1"/>
    </source>
</evidence>
<organism evidence="1">
    <name type="scientific">Rhizophora mucronata</name>
    <name type="common">Asiatic mangrove</name>
    <dbReference type="NCBI Taxonomy" id="61149"/>
    <lineage>
        <taxon>Eukaryota</taxon>
        <taxon>Viridiplantae</taxon>
        <taxon>Streptophyta</taxon>
        <taxon>Embryophyta</taxon>
        <taxon>Tracheophyta</taxon>
        <taxon>Spermatophyta</taxon>
        <taxon>Magnoliopsida</taxon>
        <taxon>eudicotyledons</taxon>
        <taxon>Gunneridae</taxon>
        <taxon>Pentapetalae</taxon>
        <taxon>rosids</taxon>
        <taxon>fabids</taxon>
        <taxon>Malpighiales</taxon>
        <taxon>Rhizophoraceae</taxon>
        <taxon>Rhizophora</taxon>
    </lineage>
</organism>
<dbReference type="EMBL" id="GGEC01033555">
    <property type="protein sequence ID" value="MBX14039.1"/>
    <property type="molecule type" value="Transcribed_RNA"/>
</dbReference>
<reference evidence="1" key="1">
    <citation type="submission" date="2018-02" db="EMBL/GenBank/DDBJ databases">
        <title>Rhizophora mucronata_Transcriptome.</title>
        <authorList>
            <person name="Meera S.P."/>
            <person name="Sreeshan A."/>
            <person name="Augustine A."/>
        </authorList>
    </citation>
    <scope>NUCLEOTIDE SEQUENCE</scope>
    <source>
        <tissue evidence="1">Leaf</tissue>
    </source>
</reference>
<sequence>MLVSKAIWKTTMPFICYLVNNNLERTLPAKK</sequence>
<dbReference type="AlphaFoldDB" id="A0A2P2L7U2"/>
<protein>
    <submittedName>
        <fullName evidence="1">Uncharacterized protein</fullName>
    </submittedName>
</protein>
<accession>A0A2P2L7U2</accession>
<name>A0A2P2L7U2_RHIMU</name>
<proteinExistence type="predicted"/>